<feature type="transmembrane region" description="Helical" evidence="1">
    <location>
        <begin position="156"/>
        <end position="177"/>
    </location>
</feature>
<protein>
    <submittedName>
        <fullName evidence="2">Uncharacterized protein</fullName>
    </submittedName>
</protein>
<feature type="transmembrane region" description="Helical" evidence="1">
    <location>
        <begin position="348"/>
        <end position="371"/>
    </location>
</feature>
<organism evidence="2 3">
    <name type="scientific">Dendryphion nanum</name>
    <dbReference type="NCBI Taxonomy" id="256645"/>
    <lineage>
        <taxon>Eukaryota</taxon>
        <taxon>Fungi</taxon>
        <taxon>Dikarya</taxon>
        <taxon>Ascomycota</taxon>
        <taxon>Pezizomycotina</taxon>
        <taxon>Dothideomycetes</taxon>
        <taxon>Pleosporomycetidae</taxon>
        <taxon>Pleosporales</taxon>
        <taxon>Torulaceae</taxon>
        <taxon>Dendryphion</taxon>
    </lineage>
</organism>
<reference evidence="2" key="1">
    <citation type="journal article" date="2021" name="Nat. Commun.">
        <title>Genetic determinants of endophytism in the Arabidopsis root mycobiome.</title>
        <authorList>
            <person name="Mesny F."/>
            <person name="Miyauchi S."/>
            <person name="Thiergart T."/>
            <person name="Pickel B."/>
            <person name="Atanasova L."/>
            <person name="Karlsson M."/>
            <person name="Huettel B."/>
            <person name="Barry K.W."/>
            <person name="Haridas S."/>
            <person name="Chen C."/>
            <person name="Bauer D."/>
            <person name="Andreopoulos W."/>
            <person name="Pangilinan J."/>
            <person name="LaButti K."/>
            <person name="Riley R."/>
            <person name="Lipzen A."/>
            <person name="Clum A."/>
            <person name="Drula E."/>
            <person name="Henrissat B."/>
            <person name="Kohler A."/>
            <person name="Grigoriev I.V."/>
            <person name="Martin F.M."/>
            <person name="Hacquard S."/>
        </authorList>
    </citation>
    <scope>NUCLEOTIDE SEQUENCE</scope>
    <source>
        <strain evidence="2">MPI-CAGE-CH-0243</strain>
    </source>
</reference>
<feature type="transmembrane region" description="Helical" evidence="1">
    <location>
        <begin position="116"/>
        <end position="136"/>
    </location>
</feature>
<gene>
    <name evidence="2" type="ORF">B0J11DRAFT_580311</name>
</gene>
<name>A0A9P9DMQ6_9PLEO</name>
<dbReference type="Proteomes" id="UP000700596">
    <property type="component" value="Unassembled WGS sequence"/>
</dbReference>
<keyword evidence="3" id="KW-1185">Reference proteome</keyword>
<dbReference type="OrthoDB" id="2688021at2759"/>
<feature type="transmembrane region" description="Helical" evidence="1">
    <location>
        <begin position="243"/>
        <end position="273"/>
    </location>
</feature>
<keyword evidence="1" id="KW-1133">Transmembrane helix</keyword>
<evidence type="ECO:0000256" key="1">
    <source>
        <dbReference type="SAM" id="Phobius"/>
    </source>
</evidence>
<proteinExistence type="predicted"/>
<feature type="transmembrane region" description="Helical" evidence="1">
    <location>
        <begin position="68"/>
        <end position="95"/>
    </location>
</feature>
<sequence>MELYQSGSAAGVQGTLQAYERSLKRRNVCIGGLIFTWTLSIASISYGVHAVTTYPASVEVDKHVSVGLSFITNVIITVCSAMMGSIQSATLRSALLREGRLEFNSNIRFFKRSAKCWPHGALANTLTLFFLVLSYASVSQAWTPDSYGFSLVANGVPFLTLGSGLGGQAAMTSWCLYSVNVPTWSSNPINTALVALHHGHQRISGRAMLGVESVGKPSIPSKPRSEQAKARNVVPVVKRLDRIVLIFGILAPILSGIYIAVCSSLDVELWILLPSNNGDFSTDKIPQTEFLGFIFAICALQSIFTIATLVLEYQILVTNDERTWRRLGRKDGISLSEQTTFSALKNPFLIFLYLFQALVHWLFGLGISVSFGSGFNLAPANFMSCIIAFLWLMAIARLGNQWKPQGPLPATYGHVQTILNLVDVWGYHLWWGDKGALSDDSAVRKAGTATSILESINMDCEYQ</sequence>
<dbReference type="AlphaFoldDB" id="A0A9P9DMQ6"/>
<feature type="transmembrane region" description="Helical" evidence="1">
    <location>
        <begin position="377"/>
        <end position="396"/>
    </location>
</feature>
<accession>A0A9P9DMQ6</accession>
<dbReference type="EMBL" id="JAGMWT010000008">
    <property type="protein sequence ID" value="KAH7123525.1"/>
    <property type="molecule type" value="Genomic_DNA"/>
</dbReference>
<keyword evidence="1" id="KW-0812">Transmembrane</keyword>
<keyword evidence="1" id="KW-0472">Membrane</keyword>
<comment type="caution">
    <text evidence="2">The sequence shown here is derived from an EMBL/GenBank/DDBJ whole genome shotgun (WGS) entry which is preliminary data.</text>
</comment>
<evidence type="ECO:0000313" key="2">
    <source>
        <dbReference type="EMBL" id="KAH7123525.1"/>
    </source>
</evidence>
<evidence type="ECO:0000313" key="3">
    <source>
        <dbReference type="Proteomes" id="UP000700596"/>
    </source>
</evidence>
<feature type="transmembrane region" description="Helical" evidence="1">
    <location>
        <begin position="293"/>
        <end position="316"/>
    </location>
</feature>
<feature type="transmembrane region" description="Helical" evidence="1">
    <location>
        <begin position="28"/>
        <end position="48"/>
    </location>
</feature>